<sequence>MNNNLASLSPITLIRLQEISAFHIWVLQRLESPAYYGNLNRLPEHHEVETFMVTGADDNDIKWSVISLGHVVNGELPTFILEMDKSELELFILEKLKKGYQERLKHSGDEVLLSDLEVVNSLILKYNENKI</sequence>
<protein>
    <submittedName>
        <fullName evidence="1">Uncharacterized protein</fullName>
    </submittedName>
</protein>
<reference evidence="1" key="1">
    <citation type="journal article" date="2021" name="Proc. Natl. Acad. Sci. U.S.A.">
        <title>A Catalog of Tens of Thousands of Viruses from Human Metagenomes Reveals Hidden Associations with Chronic Diseases.</title>
        <authorList>
            <person name="Tisza M.J."/>
            <person name="Buck C.B."/>
        </authorList>
    </citation>
    <scope>NUCLEOTIDE SEQUENCE</scope>
    <source>
        <strain evidence="1">CtBDS4</strain>
    </source>
</reference>
<evidence type="ECO:0000313" key="1">
    <source>
        <dbReference type="EMBL" id="DAD68362.1"/>
    </source>
</evidence>
<organism evidence="1">
    <name type="scientific">Myoviridae sp. ctBDS4</name>
    <dbReference type="NCBI Taxonomy" id="2823537"/>
    <lineage>
        <taxon>Viruses</taxon>
        <taxon>Duplodnaviria</taxon>
        <taxon>Heunggongvirae</taxon>
        <taxon>Uroviricota</taxon>
        <taxon>Caudoviricetes</taxon>
    </lineage>
</organism>
<dbReference type="EMBL" id="BK014700">
    <property type="protein sequence ID" value="DAD68362.1"/>
    <property type="molecule type" value="Genomic_DNA"/>
</dbReference>
<name>A0A8S5LEK7_9CAUD</name>
<proteinExistence type="predicted"/>
<accession>A0A8S5LEK7</accession>